<feature type="coiled-coil region" evidence="1">
    <location>
        <begin position="73"/>
        <end position="128"/>
    </location>
</feature>
<protein>
    <submittedName>
        <fullName evidence="2">Uncharacterized protein</fullName>
    </submittedName>
</protein>
<keyword evidence="3" id="KW-1185">Reference proteome</keyword>
<comment type="caution">
    <text evidence="2">The sequence shown here is derived from an EMBL/GenBank/DDBJ whole genome shotgun (WGS) entry which is preliminary data.</text>
</comment>
<dbReference type="EMBL" id="PDUG01000002">
    <property type="protein sequence ID" value="PIC48325.1"/>
    <property type="molecule type" value="Genomic_DNA"/>
</dbReference>
<evidence type="ECO:0000256" key="1">
    <source>
        <dbReference type="SAM" id="Coils"/>
    </source>
</evidence>
<evidence type="ECO:0000313" key="3">
    <source>
        <dbReference type="Proteomes" id="UP000230233"/>
    </source>
</evidence>
<organism evidence="2 3">
    <name type="scientific">Caenorhabditis nigoni</name>
    <dbReference type="NCBI Taxonomy" id="1611254"/>
    <lineage>
        <taxon>Eukaryota</taxon>
        <taxon>Metazoa</taxon>
        <taxon>Ecdysozoa</taxon>
        <taxon>Nematoda</taxon>
        <taxon>Chromadorea</taxon>
        <taxon>Rhabditida</taxon>
        <taxon>Rhabditina</taxon>
        <taxon>Rhabditomorpha</taxon>
        <taxon>Rhabditoidea</taxon>
        <taxon>Rhabditidae</taxon>
        <taxon>Peloderinae</taxon>
        <taxon>Caenorhabditis</taxon>
    </lineage>
</organism>
<dbReference type="AlphaFoldDB" id="A0A2G5V960"/>
<gene>
    <name evidence="2" type="primary">Cnig_chr_II.g7339</name>
    <name evidence="2" type="ORF">B9Z55_007339</name>
</gene>
<evidence type="ECO:0000313" key="2">
    <source>
        <dbReference type="EMBL" id="PIC48325.1"/>
    </source>
</evidence>
<proteinExistence type="predicted"/>
<name>A0A2G5V960_9PELO</name>
<keyword evidence="1" id="KW-0175">Coiled coil</keyword>
<reference evidence="3" key="1">
    <citation type="submission" date="2017-10" db="EMBL/GenBank/DDBJ databases">
        <title>Rapid genome shrinkage in a self-fertile nematode reveals novel sperm competition proteins.</title>
        <authorList>
            <person name="Yin D."/>
            <person name="Schwarz E.M."/>
            <person name="Thomas C.G."/>
            <person name="Felde R.L."/>
            <person name="Korf I.F."/>
            <person name="Cutter A.D."/>
            <person name="Schartner C.M."/>
            <person name="Ralston E.J."/>
            <person name="Meyer B.J."/>
            <person name="Haag E.S."/>
        </authorList>
    </citation>
    <scope>NUCLEOTIDE SEQUENCE [LARGE SCALE GENOMIC DNA]</scope>
    <source>
        <strain evidence="3">JU1422</strain>
    </source>
</reference>
<dbReference type="OrthoDB" id="10597929at2759"/>
<dbReference type="Proteomes" id="UP000230233">
    <property type="component" value="Chromosome II"/>
</dbReference>
<accession>A0A2G5V960</accession>
<sequence length="314" mass="36786">MYHHQQRGQFSAAIRWAHHQEQQRQMQIQHEGHWNQLHQQLMQGQVGPQVAQHHHHHQQGDVDAYVIRLADDAQRYKGLFEETAEKNEELKATINLNRLELEAKDRVIADKDRMIEEQRRRIETLEGRQHNEADVFILREIRRQEAAEAAGGPGSPGSPNLPAFLYEAPAAPQDLAPQAEDGAPAAHQVVVQRNEGHAPVAPQALVQHNSRIKQEANVQEKKEVILKRHREPTRDTRDAFERAVQQWRQWEHREEKIEDVDLHIFLFNPNVSTYIPQRKRKATRNMDLFNIMHTIRKPNFHMNLGKSFFRSRYI</sequence>